<reference evidence="4" key="1">
    <citation type="submission" date="2024-02" db="UniProtKB">
        <authorList>
            <consortium name="WormBaseParasite"/>
        </authorList>
    </citation>
    <scope>IDENTIFICATION</scope>
</reference>
<evidence type="ECO:0000313" key="4">
    <source>
        <dbReference type="WBParaSite" id="MBELARI_LOCUS9994"/>
    </source>
</evidence>
<dbReference type="AlphaFoldDB" id="A0AAF3FVH5"/>
<keyword evidence="2" id="KW-0472">Membrane</keyword>
<dbReference type="InterPro" id="IPR026620">
    <property type="entry name" value="TMEM177"/>
</dbReference>
<dbReference type="InterPro" id="IPR043141">
    <property type="entry name" value="Ribosomal_uL10-like_sf"/>
</dbReference>
<keyword evidence="2" id="KW-0812">Transmembrane</keyword>
<dbReference type="SUPFAM" id="SSF160369">
    <property type="entry name" value="Ribosomal protein L10-like"/>
    <property type="match status" value="1"/>
</dbReference>
<comment type="similarity">
    <text evidence="1">Belongs to the universal ribosomal protein uL10 family.</text>
</comment>
<dbReference type="Proteomes" id="UP000887575">
    <property type="component" value="Unassembled WGS sequence"/>
</dbReference>
<name>A0AAF3FVH5_9BILA</name>
<proteinExistence type="inferred from homology"/>
<dbReference type="WBParaSite" id="MBELARI_LOCUS9994">
    <property type="protein sequence ID" value="MBELARI_LOCUS9994"/>
    <property type="gene ID" value="MBELARI_LOCUS9994"/>
</dbReference>
<accession>A0AAF3FVH5</accession>
<keyword evidence="2" id="KW-1133">Transmembrane helix</keyword>
<evidence type="ECO:0000256" key="1">
    <source>
        <dbReference type="ARBA" id="ARBA00008889"/>
    </source>
</evidence>
<dbReference type="PANTHER" id="PTHR21824">
    <property type="entry name" value="TRANSMEMBRANE PROTEIN 177"/>
    <property type="match status" value="1"/>
</dbReference>
<organism evidence="3 4">
    <name type="scientific">Mesorhabditis belari</name>
    <dbReference type="NCBI Taxonomy" id="2138241"/>
    <lineage>
        <taxon>Eukaryota</taxon>
        <taxon>Metazoa</taxon>
        <taxon>Ecdysozoa</taxon>
        <taxon>Nematoda</taxon>
        <taxon>Chromadorea</taxon>
        <taxon>Rhabditida</taxon>
        <taxon>Rhabditina</taxon>
        <taxon>Rhabditomorpha</taxon>
        <taxon>Rhabditoidea</taxon>
        <taxon>Rhabditidae</taxon>
        <taxon>Mesorhabditinae</taxon>
        <taxon>Mesorhabditis</taxon>
    </lineage>
</organism>
<sequence>MFSRLLGSRLWSQTSQRAVSSKYQRPKPRSYRRRWFEAAVQPVLPREVKVCTPPGLLHQENVQKGKGYDDFELALAKHVKGWMQKEQFRVLAVCQLLPVQGRTLWFTKNQWRLKGVEYKNYGGKIMRKVFEGTPMDSTDVLFTGYTACLFGRDFATLKTIMSETNKVNWNMNARRAINWPSQLYWSCIPGFATGYLLVHGIRNERLPFTNFYIHRHSEPSEYLRNLVDSELFKTKELQNKKMRIFLTDDMEPRVYGGFFFNEGPELQFPLRFSFSDVEHMRRQGAHLEVDLGYAKDRRKLEVNSDICQELFARVILSESAMRFIIQRQLQIANNGTMLFTPIIAQAAIFSIGSIFLKLLTPVFGGPFACAAAIGISSSIFIAVKPTINAYLVKKADRLVLEQDPEYMIGARDYFENVLRLNRLLRKVMGTDGEDCIQKNGESKLDAVSIRSRMKNMEGFLKTL</sequence>
<evidence type="ECO:0000256" key="2">
    <source>
        <dbReference type="SAM" id="Phobius"/>
    </source>
</evidence>
<feature type="transmembrane region" description="Helical" evidence="2">
    <location>
        <begin position="362"/>
        <end position="383"/>
    </location>
</feature>
<evidence type="ECO:0000313" key="3">
    <source>
        <dbReference type="Proteomes" id="UP000887575"/>
    </source>
</evidence>
<dbReference type="PANTHER" id="PTHR21824:SF3">
    <property type="entry name" value="DUF5683 DOMAIN-CONTAINING PROTEIN"/>
    <property type="match status" value="1"/>
</dbReference>
<dbReference type="GO" id="GO:0016020">
    <property type="term" value="C:membrane"/>
    <property type="evidence" value="ECO:0007669"/>
    <property type="project" value="TreeGrafter"/>
</dbReference>
<protein>
    <submittedName>
        <fullName evidence="4">Uncharacterized protein</fullName>
    </submittedName>
</protein>
<dbReference type="Gene3D" id="3.30.70.1730">
    <property type="match status" value="1"/>
</dbReference>
<keyword evidence="3" id="KW-1185">Reference proteome</keyword>